<sequence>MVSSATLNQRYRIQAIVALPVRSVLIKGYETTIQARLLLEDPSCEERILREWDSLLPQVLQQWGVNGDHIAAFSDGYRNASLLRDRHAWTHRNQLYGGMYEAVRSCTYPWYIASSKAGHRVSSLMGSLMGIEMEPTSPRLFAGLIPPNEEKIEALRTISQRPLVSQSGARIHFIEDRLETLKAVRMASDLRHIQLYLADWGYNTEEERQEASYLPGIKVMTLAQCGELLKWGIIMEVDDGCEPSQAEVIAGVAS</sequence>
<keyword evidence="2" id="KW-1185">Reference proteome</keyword>
<protein>
    <submittedName>
        <fullName evidence="1">Uncharacterized protein</fullName>
    </submittedName>
</protein>
<name>A0ABR2YU31_9CHLO</name>
<reference evidence="1 2" key="1">
    <citation type="journal article" date="2024" name="Nat. Commun.">
        <title>Phylogenomics reveals the evolutionary origins of lichenization in chlorophyte algae.</title>
        <authorList>
            <person name="Puginier C."/>
            <person name="Libourel C."/>
            <person name="Otte J."/>
            <person name="Skaloud P."/>
            <person name="Haon M."/>
            <person name="Grisel S."/>
            <person name="Petersen M."/>
            <person name="Berrin J.G."/>
            <person name="Delaux P.M."/>
            <person name="Dal Grande F."/>
            <person name="Keller J."/>
        </authorList>
    </citation>
    <scope>NUCLEOTIDE SEQUENCE [LARGE SCALE GENOMIC DNA]</scope>
    <source>
        <strain evidence="1 2">SAG 216-7</strain>
    </source>
</reference>
<proteinExistence type="predicted"/>
<comment type="caution">
    <text evidence="1">The sequence shown here is derived from an EMBL/GenBank/DDBJ whole genome shotgun (WGS) entry which is preliminary data.</text>
</comment>
<dbReference type="EMBL" id="JALJOT010000005">
    <property type="protein sequence ID" value="KAK9914914.1"/>
    <property type="molecule type" value="Genomic_DNA"/>
</dbReference>
<gene>
    <name evidence="1" type="ORF">WJX75_002260</name>
</gene>
<evidence type="ECO:0000313" key="2">
    <source>
        <dbReference type="Proteomes" id="UP001491310"/>
    </source>
</evidence>
<dbReference type="Proteomes" id="UP001491310">
    <property type="component" value="Unassembled WGS sequence"/>
</dbReference>
<organism evidence="1 2">
    <name type="scientific">Coccomyxa subellipsoidea</name>
    <dbReference type="NCBI Taxonomy" id="248742"/>
    <lineage>
        <taxon>Eukaryota</taxon>
        <taxon>Viridiplantae</taxon>
        <taxon>Chlorophyta</taxon>
        <taxon>core chlorophytes</taxon>
        <taxon>Trebouxiophyceae</taxon>
        <taxon>Trebouxiophyceae incertae sedis</taxon>
        <taxon>Coccomyxaceae</taxon>
        <taxon>Coccomyxa</taxon>
    </lineage>
</organism>
<evidence type="ECO:0000313" key="1">
    <source>
        <dbReference type="EMBL" id="KAK9914914.1"/>
    </source>
</evidence>
<accession>A0ABR2YU31</accession>